<gene>
    <name evidence="1" type="ORF">SteCoe_30961</name>
</gene>
<keyword evidence="2" id="KW-1185">Reference proteome</keyword>
<accession>A0A1R2B2E5</accession>
<protein>
    <submittedName>
        <fullName evidence="1">Uncharacterized protein</fullName>
    </submittedName>
</protein>
<name>A0A1R2B2E5_9CILI</name>
<sequence>MDPSKIFDTMAEDKADVVYLDDLQGCLEKIPAEYTAYVKQILVNYIFTHKNFEINKQTFLRLFSKDQNEIPMYVHIDLQVLLGNEPIKKQPKLFSLRLLKRLKDKQSSSISLRRILDESEEFCEK</sequence>
<dbReference type="Proteomes" id="UP000187209">
    <property type="component" value="Unassembled WGS sequence"/>
</dbReference>
<evidence type="ECO:0000313" key="1">
    <source>
        <dbReference type="EMBL" id="OMJ70948.1"/>
    </source>
</evidence>
<reference evidence="1 2" key="1">
    <citation type="submission" date="2016-11" db="EMBL/GenBank/DDBJ databases">
        <title>The macronuclear genome of Stentor coeruleus: a giant cell with tiny introns.</title>
        <authorList>
            <person name="Slabodnick M."/>
            <person name="Ruby J.G."/>
            <person name="Reiff S.B."/>
            <person name="Swart E.C."/>
            <person name="Gosai S."/>
            <person name="Prabakaran S."/>
            <person name="Witkowska E."/>
            <person name="Larue G.E."/>
            <person name="Fisher S."/>
            <person name="Freeman R.M."/>
            <person name="Gunawardena J."/>
            <person name="Chu W."/>
            <person name="Stover N.A."/>
            <person name="Gregory B.D."/>
            <person name="Nowacki M."/>
            <person name="Derisi J."/>
            <person name="Roy S.W."/>
            <person name="Marshall W.F."/>
            <person name="Sood P."/>
        </authorList>
    </citation>
    <scope>NUCLEOTIDE SEQUENCE [LARGE SCALE GENOMIC DNA]</scope>
    <source>
        <strain evidence="1">WM001</strain>
    </source>
</reference>
<dbReference type="AlphaFoldDB" id="A0A1R2B2E5"/>
<comment type="caution">
    <text evidence="1">The sequence shown here is derived from an EMBL/GenBank/DDBJ whole genome shotgun (WGS) entry which is preliminary data.</text>
</comment>
<organism evidence="1 2">
    <name type="scientific">Stentor coeruleus</name>
    <dbReference type="NCBI Taxonomy" id="5963"/>
    <lineage>
        <taxon>Eukaryota</taxon>
        <taxon>Sar</taxon>
        <taxon>Alveolata</taxon>
        <taxon>Ciliophora</taxon>
        <taxon>Postciliodesmatophora</taxon>
        <taxon>Heterotrichea</taxon>
        <taxon>Heterotrichida</taxon>
        <taxon>Stentoridae</taxon>
        <taxon>Stentor</taxon>
    </lineage>
</organism>
<dbReference type="EMBL" id="MPUH01001037">
    <property type="protein sequence ID" value="OMJ70948.1"/>
    <property type="molecule type" value="Genomic_DNA"/>
</dbReference>
<evidence type="ECO:0000313" key="2">
    <source>
        <dbReference type="Proteomes" id="UP000187209"/>
    </source>
</evidence>
<proteinExistence type="predicted"/>
<dbReference type="OrthoDB" id="323938at2759"/>